<keyword evidence="1" id="KW-0732">Signal</keyword>
<evidence type="ECO:0000313" key="2">
    <source>
        <dbReference type="EMBL" id="MBE1207411.1"/>
    </source>
</evidence>
<dbReference type="RefSeq" id="WP_192568251.1">
    <property type="nucleotide sequence ID" value="NZ_JACZEP010000010.1"/>
</dbReference>
<organism evidence="2 3">
    <name type="scientific">Aminobacter carboxidus</name>
    <dbReference type="NCBI Taxonomy" id="376165"/>
    <lineage>
        <taxon>Bacteria</taxon>
        <taxon>Pseudomonadati</taxon>
        <taxon>Pseudomonadota</taxon>
        <taxon>Alphaproteobacteria</taxon>
        <taxon>Hyphomicrobiales</taxon>
        <taxon>Phyllobacteriaceae</taxon>
        <taxon>Aminobacter</taxon>
    </lineage>
</organism>
<gene>
    <name evidence="2" type="ORF">IHE39_24235</name>
</gene>
<sequence length="260" mass="29012">MIKAMRFGLFAVISLVVPNLGFAADSADCSIFEDAGSPIEVIIEDEGPRTSPPASSDPAYSVRLVYPGDYRTFPRSEGAGKAVLYQDGENFLMRLDGGPLPLSMRHTLSGKPIKPRDLPPTVRFLLHDRYSLEKLLAIRVRIVTGQVWSFEMVPITTQATAIDGLVEITNKKISTYDNKYLFFSESNGKVTDIIECRKPDPGISPQCEHSFDHRNLDVDVSYDAGLAGRWRDIKNMVLKFTSCAYAEDILEKKEGSTRWD</sequence>
<dbReference type="Proteomes" id="UP000598227">
    <property type="component" value="Unassembled WGS sequence"/>
</dbReference>
<name>A0ABR9GUS8_9HYPH</name>
<evidence type="ECO:0008006" key="4">
    <source>
        <dbReference type="Google" id="ProtNLM"/>
    </source>
</evidence>
<protein>
    <recommendedName>
        <fullName evidence="4">Secreted protein</fullName>
    </recommendedName>
</protein>
<evidence type="ECO:0000256" key="1">
    <source>
        <dbReference type="SAM" id="SignalP"/>
    </source>
</evidence>
<feature type="chain" id="PRO_5045833474" description="Secreted protein" evidence="1">
    <location>
        <begin position="24"/>
        <end position="260"/>
    </location>
</feature>
<proteinExistence type="predicted"/>
<accession>A0ABR9GUS8</accession>
<feature type="signal peptide" evidence="1">
    <location>
        <begin position="1"/>
        <end position="23"/>
    </location>
</feature>
<comment type="caution">
    <text evidence="2">The sequence shown here is derived from an EMBL/GenBank/DDBJ whole genome shotgun (WGS) entry which is preliminary data.</text>
</comment>
<dbReference type="EMBL" id="JACZEP010000010">
    <property type="protein sequence ID" value="MBE1207411.1"/>
    <property type="molecule type" value="Genomic_DNA"/>
</dbReference>
<keyword evidence="3" id="KW-1185">Reference proteome</keyword>
<reference evidence="2 3" key="1">
    <citation type="submission" date="2020-09" db="EMBL/GenBank/DDBJ databases">
        <title>Draft Genome Sequence of Aminobacter carboxidus type strain DSM 1086, a soil Gram-negative carboxydobacterium.</title>
        <authorList>
            <person name="Turrini P."/>
            <person name="Tescari M."/>
            <person name="Artuso I."/>
            <person name="Lugli G.A."/>
            <person name="Frangipani E."/>
            <person name="Ventura M."/>
            <person name="Visca P."/>
        </authorList>
    </citation>
    <scope>NUCLEOTIDE SEQUENCE [LARGE SCALE GENOMIC DNA]</scope>
    <source>
        <strain evidence="2 3">DSM 1086</strain>
    </source>
</reference>
<evidence type="ECO:0000313" key="3">
    <source>
        <dbReference type="Proteomes" id="UP000598227"/>
    </source>
</evidence>